<gene>
    <name evidence="1" type="ORF">LTR97_006332</name>
</gene>
<dbReference type="Proteomes" id="UP001310594">
    <property type="component" value="Unassembled WGS sequence"/>
</dbReference>
<evidence type="ECO:0000313" key="2">
    <source>
        <dbReference type="Proteomes" id="UP001310594"/>
    </source>
</evidence>
<reference evidence="1" key="1">
    <citation type="submission" date="2023-08" db="EMBL/GenBank/DDBJ databases">
        <title>Black Yeasts Isolated from many extreme environments.</title>
        <authorList>
            <person name="Coleine C."/>
            <person name="Stajich J.E."/>
            <person name="Selbmann L."/>
        </authorList>
    </citation>
    <scope>NUCLEOTIDE SEQUENCE</scope>
    <source>
        <strain evidence="1">CCFEE 5810</strain>
    </source>
</reference>
<name>A0AAN7VQK8_9PEZI</name>
<dbReference type="AlphaFoldDB" id="A0AAN7VQK8"/>
<comment type="caution">
    <text evidence="1">The sequence shown here is derived from an EMBL/GenBank/DDBJ whole genome shotgun (WGS) entry which is preliminary data.</text>
</comment>
<organism evidence="1 2">
    <name type="scientific">Elasticomyces elasticus</name>
    <dbReference type="NCBI Taxonomy" id="574655"/>
    <lineage>
        <taxon>Eukaryota</taxon>
        <taxon>Fungi</taxon>
        <taxon>Dikarya</taxon>
        <taxon>Ascomycota</taxon>
        <taxon>Pezizomycotina</taxon>
        <taxon>Dothideomycetes</taxon>
        <taxon>Dothideomycetidae</taxon>
        <taxon>Mycosphaerellales</taxon>
        <taxon>Teratosphaeriaceae</taxon>
        <taxon>Elasticomyces</taxon>
    </lineage>
</organism>
<sequence length="310" mass="35429">MCKTLQIVHFCNHAVNFNLSSCLGAYATKPTAWTRSRKHCRQSPYLRIRHRTACGDCIQRNTELEGDRLRQQALSEVEAIQKHLDDPDTDWRLIEQYADERKVASRNVEAVEKLNRRVMSEAKRAFPEALQADFKKNKTQRHEATLNDLLIPEMCDGKAPRTLEEVFQMYVAKTNSARCPPFHKKYDEKVPRTLGEILRVNPVSKERIDRMRCAEKRRRLASEEPMEGVQNDKSDYSWSDRVSPCDGFAASVLGRWTFGKSMFASEVEDTEVLPPNELSTLAYGSGLPAVKKMLQDRAANDCEDVVMSGT</sequence>
<accession>A0AAN7VQK8</accession>
<evidence type="ECO:0000313" key="1">
    <source>
        <dbReference type="EMBL" id="KAK5698684.1"/>
    </source>
</evidence>
<dbReference type="EMBL" id="JAVRQU010000009">
    <property type="protein sequence ID" value="KAK5698684.1"/>
    <property type="molecule type" value="Genomic_DNA"/>
</dbReference>
<protein>
    <submittedName>
        <fullName evidence="1">Uncharacterized protein</fullName>
    </submittedName>
</protein>
<proteinExistence type="predicted"/>